<dbReference type="SUPFAM" id="SSF48695">
    <property type="entry name" value="Multiheme cytochromes"/>
    <property type="match status" value="1"/>
</dbReference>
<evidence type="ECO:0000256" key="7">
    <source>
        <dbReference type="ARBA" id="ARBA00023136"/>
    </source>
</evidence>
<gene>
    <name evidence="9" type="ORF">GMLC_40000</name>
</gene>
<dbReference type="InterPro" id="IPR036280">
    <property type="entry name" value="Multihaem_cyt_sf"/>
</dbReference>
<dbReference type="CDD" id="cd21555">
    <property type="entry name" value="OmcS-like"/>
    <property type="match status" value="1"/>
</dbReference>
<evidence type="ECO:0000313" key="10">
    <source>
        <dbReference type="Proteomes" id="UP000587586"/>
    </source>
</evidence>
<protein>
    <submittedName>
        <fullName evidence="9">Cytochrome c</fullName>
    </submittedName>
</protein>
<evidence type="ECO:0000256" key="3">
    <source>
        <dbReference type="ARBA" id="ARBA00022617"/>
    </source>
</evidence>
<dbReference type="GO" id="GO:0046872">
    <property type="term" value="F:metal ion binding"/>
    <property type="evidence" value="ECO:0007669"/>
    <property type="project" value="UniProtKB-KW"/>
</dbReference>
<evidence type="ECO:0000256" key="6">
    <source>
        <dbReference type="ARBA" id="ARBA00023004"/>
    </source>
</evidence>
<feature type="compositionally biased region" description="Polar residues" evidence="8">
    <location>
        <begin position="103"/>
        <end position="116"/>
    </location>
</feature>
<dbReference type="Proteomes" id="UP000587586">
    <property type="component" value="Unassembled WGS sequence"/>
</dbReference>
<evidence type="ECO:0000256" key="5">
    <source>
        <dbReference type="ARBA" id="ARBA00022982"/>
    </source>
</evidence>
<keyword evidence="5" id="KW-0249">Electron transport</keyword>
<dbReference type="GO" id="GO:0009061">
    <property type="term" value="P:anaerobic respiration"/>
    <property type="evidence" value="ECO:0007669"/>
    <property type="project" value="TreeGrafter"/>
</dbReference>
<keyword evidence="4" id="KW-0479">Metal-binding</keyword>
<sequence>MPFGTPPKQLSPGGDFGWLKKTYTWYADVVSPMASSAGDRHGHNISAQDFGFQADSKNASAPGGSYPSSALSCTSCHDPHGTYRRNQDGTISTSGKPIRDSGSYDTSPTPDAQTSVGSYRMLGGTGYVPQGMTGGLAFSFAPPSAVAPSDYNRSEATTLTRVAYGSGFSDWCRNCHTNIHNGTYSFKHPAAGFASGASAGTLDVTMINYYDQYIKTGDLTGSAATAYFSLVPFEIGTQNYSILKSIVTTSPTKGPDLADGSPAVMCLSCHRGHASGWDYGMRWNSKTSQITYNGKYSQESLLYQPYGQGRTEAEALQAYYQTPSLKFDPSQQGLCYKCHATVPQ</sequence>
<keyword evidence="10" id="KW-1185">Reference proteome</keyword>
<feature type="region of interest" description="Disordered" evidence="8">
    <location>
        <begin position="82"/>
        <end position="116"/>
    </location>
</feature>
<dbReference type="GO" id="GO:0016020">
    <property type="term" value="C:membrane"/>
    <property type="evidence" value="ECO:0007669"/>
    <property type="project" value="UniProtKB-SubCell"/>
</dbReference>
<keyword evidence="2" id="KW-0813">Transport</keyword>
<evidence type="ECO:0000256" key="8">
    <source>
        <dbReference type="SAM" id="MobiDB-lite"/>
    </source>
</evidence>
<dbReference type="AlphaFoldDB" id="A0A6V8ND12"/>
<keyword evidence="6" id="KW-0408">Iron</keyword>
<dbReference type="PANTHER" id="PTHR30333">
    <property type="entry name" value="CYTOCHROME C-TYPE PROTEIN"/>
    <property type="match status" value="1"/>
</dbReference>
<keyword evidence="7" id="KW-0472">Membrane</keyword>
<comment type="caution">
    <text evidence="9">The sequence shown here is derived from an EMBL/GenBank/DDBJ whole genome shotgun (WGS) entry which is preliminary data.</text>
</comment>
<evidence type="ECO:0000256" key="4">
    <source>
        <dbReference type="ARBA" id="ARBA00022723"/>
    </source>
</evidence>
<comment type="subcellular location">
    <subcellularLocation>
        <location evidence="1">Membrane</location>
    </subcellularLocation>
</comment>
<organism evidence="9 10">
    <name type="scientific">Geomonas limicola</name>
    <dbReference type="NCBI Taxonomy" id="2740186"/>
    <lineage>
        <taxon>Bacteria</taxon>
        <taxon>Pseudomonadati</taxon>
        <taxon>Thermodesulfobacteriota</taxon>
        <taxon>Desulfuromonadia</taxon>
        <taxon>Geobacterales</taxon>
        <taxon>Geobacteraceae</taxon>
        <taxon>Geomonas</taxon>
    </lineage>
</organism>
<accession>A0A6V8ND12</accession>
<dbReference type="InterPro" id="IPR051174">
    <property type="entry name" value="Cytochrome_c-type_ET"/>
</dbReference>
<evidence type="ECO:0000256" key="2">
    <source>
        <dbReference type="ARBA" id="ARBA00022448"/>
    </source>
</evidence>
<dbReference type="GO" id="GO:0009055">
    <property type="term" value="F:electron transfer activity"/>
    <property type="evidence" value="ECO:0007669"/>
    <property type="project" value="TreeGrafter"/>
</dbReference>
<evidence type="ECO:0000256" key="1">
    <source>
        <dbReference type="ARBA" id="ARBA00004370"/>
    </source>
</evidence>
<proteinExistence type="predicted"/>
<evidence type="ECO:0000313" key="9">
    <source>
        <dbReference type="EMBL" id="GFO70421.1"/>
    </source>
</evidence>
<reference evidence="10" key="1">
    <citation type="submission" date="2020-06" db="EMBL/GenBank/DDBJ databases">
        <title>Draft genomic sequecing of Geomonas sp. Red745.</title>
        <authorList>
            <person name="Itoh H."/>
            <person name="Xu Z.X."/>
            <person name="Ushijima N."/>
            <person name="Masuda Y."/>
            <person name="Shiratori Y."/>
            <person name="Senoo K."/>
        </authorList>
    </citation>
    <scope>NUCLEOTIDE SEQUENCE [LARGE SCALE GENOMIC DNA]</scope>
    <source>
        <strain evidence="10">Red745</strain>
    </source>
</reference>
<dbReference type="PANTHER" id="PTHR30333:SF1">
    <property type="entry name" value="CYTOCHROME C-TYPE PROTEIN NAPC"/>
    <property type="match status" value="1"/>
</dbReference>
<name>A0A6V8ND12_9BACT</name>
<dbReference type="EMBL" id="BLXZ01000010">
    <property type="protein sequence ID" value="GFO70421.1"/>
    <property type="molecule type" value="Genomic_DNA"/>
</dbReference>
<keyword evidence="3" id="KW-0349">Heme</keyword>